<comment type="similarity">
    <text evidence="4 13">Belongs to the uroporphyrinogen decarboxylase family.</text>
</comment>
<dbReference type="GO" id="GO:0005829">
    <property type="term" value="C:cytosol"/>
    <property type="evidence" value="ECO:0007669"/>
    <property type="project" value="TreeGrafter"/>
</dbReference>
<dbReference type="FunFam" id="3.20.20.210:FF:000001">
    <property type="entry name" value="Uroporphyrinogen decarboxylase"/>
    <property type="match status" value="1"/>
</dbReference>
<evidence type="ECO:0000313" key="17">
    <source>
        <dbReference type="Proteomes" id="UP000054560"/>
    </source>
</evidence>
<dbReference type="InterPro" id="IPR006361">
    <property type="entry name" value="Uroporphyrinogen_deCO2ase_HemE"/>
</dbReference>
<evidence type="ECO:0000256" key="3">
    <source>
        <dbReference type="ARBA" id="ARBA00004804"/>
    </source>
</evidence>
<comment type="subunit">
    <text evidence="5">Homodimer.</text>
</comment>
<dbReference type="Proteomes" id="UP000054560">
    <property type="component" value="Unassembled WGS sequence"/>
</dbReference>
<reference evidence="16 17" key="1">
    <citation type="submission" date="2011-02" db="EMBL/GenBank/DDBJ databases">
        <title>The Genome Sequence of Sphaeroforma arctica JP610.</title>
        <authorList>
            <consortium name="The Broad Institute Genome Sequencing Platform"/>
            <person name="Russ C."/>
            <person name="Cuomo C."/>
            <person name="Young S.K."/>
            <person name="Zeng Q."/>
            <person name="Gargeya S."/>
            <person name="Alvarado L."/>
            <person name="Berlin A."/>
            <person name="Chapman S.B."/>
            <person name="Chen Z."/>
            <person name="Freedman E."/>
            <person name="Gellesch M."/>
            <person name="Goldberg J."/>
            <person name="Griggs A."/>
            <person name="Gujja S."/>
            <person name="Heilman E."/>
            <person name="Heiman D."/>
            <person name="Howarth C."/>
            <person name="Mehta T."/>
            <person name="Neiman D."/>
            <person name="Pearson M."/>
            <person name="Roberts A."/>
            <person name="Saif S."/>
            <person name="Shea T."/>
            <person name="Shenoy N."/>
            <person name="Sisk P."/>
            <person name="Stolte C."/>
            <person name="Sykes S."/>
            <person name="White J."/>
            <person name="Yandava C."/>
            <person name="Burger G."/>
            <person name="Gray M.W."/>
            <person name="Holland P.W.H."/>
            <person name="King N."/>
            <person name="Lang F.B.F."/>
            <person name="Roger A.J."/>
            <person name="Ruiz-Trillo I."/>
            <person name="Haas B."/>
            <person name="Nusbaum C."/>
            <person name="Birren B."/>
        </authorList>
    </citation>
    <scope>NUCLEOTIDE SEQUENCE [LARGE SCALE GENOMIC DNA]</scope>
    <source>
        <strain evidence="16 17">JP610</strain>
    </source>
</reference>
<comment type="catalytic activity">
    <reaction evidence="12">
        <text>uroporphyrinogen III + 4 H(+) = coproporphyrinogen III + 4 CO2</text>
        <dbReference type="Rhea" id="RHEA:19865"/>
        <dbReference type="ChEBI" id="CHEBI:15378"/>
        <dbReference type="ChEBI" id="CHEBI:16526"/>
        <dbReference type="ChEBI" id="CHEBI:57308"/>
        <dbReference type="ChEBI" id="CHEBI:57309"/>
        <dbReference type="EC" id="4.1.1.37"/>
    </reaction>
</comment>
<keyword evidence="10 12" id="KW-0456">Lyase</keyword>
<name>A0A0L0GE46_9EUKA</name>
<evidence type="ECO:0000259" key="14">
    <source>
        <dbReference type="PROSITE" id="PS00906"/>
    </source>
</evidence>
<dbReference type="HAMAP" id="MF_00218">
    <property type="entry name" value="URO_D"/>
    <property type="match status" value="1"/>
</dbReference>
<dbReference type="AlphaFoldDB" id="A0A0L0GE46"/>
<dbReference type="GO" id="GO:0006782">
    <property type="term" value="P:protoporphyrinogen IX biosynthetic process"/>
    <property type="evidence" value="ECO:0007669"/>
    <property type="project" value="UniProtKB-UniPathway"/>
</dbReference>
<dbReference type="EC" id="4.1.1.37" evidence="6 12"/>
<evidence type="ECO:0000256" key="7">
    <source>
        <dbReference type="ARBA" id="ARBA00014308"/>
    </source>
</evidence>
<evidence type="ECO:0000256" key="10">
    <source>
        <dbReference type="ARBA" id="ARBA00023239"/>
    </source>
</evidence>
<keyword evidence="17" id="KW-1185">Reference proteome</keyword>
<dbReference type="EMBL" id="KQ241620">
    <property type="protein sequence ID" value="KNC87164.1"/>
    <property type="molecule type" value="Genomic_DNA"/>
</dbReference>
<evidence type="ECO:0000259" key="15">
    <source>
        <dbReference type="PROSITE" id="PS00907"/>
    </source>
</evidence>
<keyword evidence="9 12" id="KW-0210">Decarboxylase</keyword>
<dbReference type="CDD" id="cd00717">
    <property type="entry name" value="URO-D"/>
    <property type="match status" value="1"/>
</dbReference>
<dbReference type="RefSeq" id="XP_014161066.1">
    <property type="nucleotide sequence ID" value="XM_014305591.1"/>
</dbReference>
<dbReference type="InterPro" id="IPR000257">
    <property type="entry name" value="Uroporphyrinogen_deCOase"/>
</dbReference>
<dbReference type="PANTHER" id="PTHR21091:SF169">
    <property type="entry name" value="UROPORPHYRINOGEN DECARBOXYLASE"/>
    <property type="match status" value="1"/>
</dbReference>
<evidence type="ECO:0000256" key="1">
    <source>
        <dbReference type="ARBA" id="ARBA00002448"/>
    </source>
</evidence>
<dbReference type="SUPFAM" id="SSF51726">
    <property type="entry name" value="UROD/MetE-like"/>
    <property type="match status" value="1"/>
</dbReference>
<evidence type="ECO:0000256" key="2">
    <source>
        <dbReference type="ARBA" id="ARBA00004496"/>
    </source>
</evidence>
<evidence type="ECO:0000256" key="8">
    <source>
        <dbReference type="ARBA" id="ARBA00022490"/>
    </source>
</evidence>
<gene>
    <name evidence="16" type="ORF">SARC_00692</name>
</gene>
<proteinExistence type="inferred from homology"/>
<sequence length="356" mass="39155">MTNELKNDLLLRAARGEQTERAPVWVMRQAGRYLPEFMEVRKSYDFFTMCRTPKVAAEVTMQPLRRFPLDAVIIFSDILVIPQALGMTVEMIPGKGPHFPEPLITPECMKKLTAKPDVKATLGYVSEAIKETKRQLDGQVPLIGFCGGPWTLMAYMVEGGGSKTFSKAKAWLYKYPVESLELLYMIADLSIDYLVEQVRAGANILQVFESWAGELTPVHFAKYSLPLLSHIASSVKTKLAAEGLTVVPMTVFAKGAHYALEDLAESPYDVIGLDWTMDPKEAIRRTGGKKTLQGNMDPCALYGSTETIAEVASDMVARFGGGKGRYIANMGHGMNPDHQPDHLGAFIAAVQGSSSK</sequence>
<keyword evidence="8" id="KW-0963">Cytoplasm</keyword>
<organism evidence="16 17">
    <name type="scientific">Sphaeroforma arctica JP610</name>
    <dbReference type="NCBI Taxonomy" id="667725"/>
    <lineage>
        <taxon>Eukaryota</taxon>
        <taxon>Ichthyosporea</taxon>
        <taxon>Ichthyophonida</taxon>
        <taxon>Sphaeroforma</taxon>
    </lineage>
</organism>
<evidence type="ECO:0000313" key="16">
    <source>
        <dbReference type="EMBL" id="KNC87164.1"/>
    </source>
</evidence>
<dbReference type="GeneID" id="25901196"/>
<dbReference type="GO" id="GO:0004853">
    <property type="term" value="F:uroporphyrinogen decarboxylase activity"/>
    <property type="evidence" value="ECO:0007669"/>
    <property type="project" value="UniProtKB-EC"/>
</dbReference>
<evidence type="ECO:0000256" key="9">
    <source>
        <dbReference type="ARBA" id="ARBA00022793"/>
    </source>
</evidence>
<dbReference type="PROSITE" id="PS00907">
    <property type="entry name" value="UROD_2"/>
    <property type="match status" value="1"/>
</dbReference>
<comment type="subcellular location">
    <subcellularLocation>
        <location evidence="2">Cytoplasm</location>
    </subcellularLocation>
</comment>
<dbReference type="InterPro" id="IPR038071">
    <property type="entry name" value="UROD/MetE-like_sf"/>
</dbReference>
<evidence type="ECO:0000256" key="11">
    <source>
        <dbReference type="ARBA" id="ARBA00023244"/>
    </source>
</evidence>
<evidence type="ECO:0000256" key="6">
    <source>
        <dbReference type="ARBA" id="ARBA00012288"/>
    </source>
</evidence>
<evidence type="ECO:0000256" key="4">
    <source>
        <dbReference type="ARBA" id="ARBA00009935"/>
    </source>
</evidence>
<dbReference type="Gene3D" id="3.20.20.210">
    <property type="match status" value="1"/>
</dbReference>
<evidence type="ECO:0000256" key="5">
    <source>
        <dbReference type="ARBA" id="ARBA00011738"/>
    </source>
</evidence>
<accession>A0A0L0GE46</accession>
<dbReference type="OrthoDB" id="339900at2759"/>
<dbReference type="STRING" id="667725.A0A0L0GE46"/>
<protein>
    <recommendedName>
        <fullName evidence="7 12">Uroporphyrinogen decarboxylase</fullName>
        <ecNumber evidence="6 12">4.1.1.37</ecNumber>
    </recommendedName>
</protein>
<keyword evidence="11 12" id="KW-0627">Porphyrin biosynthesis</keyword>
<dbReference type="PANTHER" id="PTHR21091">
    <property type="entry name" value="METHYLTETRAHYDROFOLATE:HOMOCYSTEINE METHYLTRANSFERASE RELATED"/>
    <property type="match status" value="1"/>
</dbReference>
<dbReference type="eggNOG" id="KOG2872">
    <property type="taxonomic scope" value="Eukaryota"/>
</dbReference>
<dbReference type="PROSITE" id="PS00906">
    <property type="entry name" value="UROD_1"/>
    <property type="match status" value="1"/>
</dbReference>
<evidence type="ECO:0000256" key="12">
    <source>
        <dbReference type="RuleBase" id="RU000554"/>
    </source>
</evidence>
<dbReference type="NCBIfam" id="TIGR01464">
    <property type="entry name" value="hemE"/>
    <property type="match status" value="1"/>
</dbReference>
<comment type="pathway">
    <text evidence="3 12">Porphyrin-containing compound metabolism; protoporphyrin-IX biosynthesis; coproporphyrinogen-III from 5-aminolevulinate: step 4/4.</text>
</comment>
<dbReference type="Pfam" id="PF01208">
    <property type="entry name" value="URO-D"/>
    <property type="match status" value="1"/>
</dbReference>
<feature type="domain" description="Uroporphyrinogen decarboxylase (URO-D)" evidence="15">
    <location>
        <begin position="143"/>
        <end position="159"/>
    </location>
</feature>
<dbReference type="UniPathway" id="UPA00251">
    <property type="reaction ID" value="UER00321"/>
</dbReference>
<comment type="function">
    <text evidence="1">Catalyzes the decarboxylation of four acetate groups of uroporphyrinogen-III to yield coproporphyrinogen-III.</text>
</comment>
<evidence type="ECO:0000256" key="13">
    <source>
        <dbReference type="RuleBase" id="RU004169"/>
    </source>
</evidence>
<feature type="domain" description="Uroporphyrinogen decarboxylase (URO-D)" evidence="14">
    <location>
        <begin position="23"/>
        <end position="32"/>
    </location>
</feature>